<feature type="compositionally biased region" description="Basic and acidic residues" evidence="1">
    <location>
        <begin position="137"/>
        <end position="148"/>
    </location>
</feature>
<feature type="compositionally biased region" description="Low complexity" evidence="1">
    <location>
        <begin position="53"/>
        <end position="62"/>
    </location>
</feature>
<feature type="region of interest" description="Disordered" evidence="1">
    <location>
        <begin position="47"/>
        <end position="67"/>
    </location>
</feature>
<dbReference type="NCBIfam" id="NF047523">
    <property type="entry name" value="LIC_20245_fam"/>
    <property type="match status" value="1"/>
</dbReference>
<evidence type="ECO:0000313" key="3">
    <source>
        <dbReference type="EMBL" id="EMY15576.1"/>
    </source>
</evidence>
<proteinExistence type="predicted"/>
<protein>
    <submittedName>
        <fullName evidence="3">Uncharacterized protein</fullName>
    </submittedName>
</protein>
<accession>N1UBJ1</accession>
<organism evidence="3 4">
    <name type="scientific">Leptospira weilii str. Ecochallenge</name>
    <dbReference type="NCBI Taxonomy" id="1049986"/>
    <lineage>
        <taxon>Bacteria</taxon>
        <taxon>Pseudomonadati</taxon>
        <taxon>Spirochaetota</taxon>
        <taxon>Spirochaetia</taxon>
        <taxon>Leptospirales</taxon>
        <taxon>Leptospiraceae</taxon>
        <taxon>Leptospira</taxon>
    </lineage>
</organism>
<dbReference type="AlphaFoldDB" id="N1UBJ1"/>
<keyword evidence="2" id="KW-0812">Transmembrane</keyword>
<dbReference type="EMBL" id="AHMI02000074">
    <property type="protein sequence ID" value="EMY15576.1"/>
    <property type="molecule type" value="Genomic_DNA"/>
</dbReference>
<feature type="compositionally biased region" description="Basic and acidic residues" evidence="1">
    <location>
        <begin position="115"/>
        <end position="126"/>
    </location>
</feature>
<feature type="region of interest" description="Disordered" evidence="1">
    <location>
        <begin position="85"/>
        <end position="148"/>
    </location>
</feature>
<keyword evidence="2" id="KW-0472">Membrane</keyword>
<comment type="caution">
    <text evidence="3">The sequence shown here is derived from an EMBL/GenBank/DDBJ whole genome shotgun (WGS) entry which is preliminary data.</text>
</comment>
<feature type="transmembrane region" description="Helical" evidence="2">
    <location>
        <begin position="7"/>
        <end position="25"/>
    </location>
</feature>
<dbReference type="NCBIfam" id="NF047552">
    <property type="entry name" value="LIC_20245_11074_fam"/>
    <property type="match status" value="1"/>
</dbReference>
<evidence type="ECO:0000256" key="1">
    <source>
        <dbReference type="SAM" id="MobiDB-lite"/>
    </source>
</evidence>
<sequence length="237" mass="26642">MVSIRKLVFYSGISIVLVVLVWILFSSEDLSEKEKKSKEADSVALLLGGGGSSSSSSGSSGSKTSESIFDSSFYKAGKGEYIEAEKGEQKEADPDAADADNPINPQTNKPYTNEEMERFSQLRERFPNNSLVPKKLSPAEKEAKKQEDNQVAEAARNVYARTASPAQIRLYYNHMEKQTLDRMDIINYLVDLQKGSGDEETEKNYRTFRILSKTNSNRFKRIRKTPFNKPGCRNLCL</sequence>
<evidence type="ECO:0000313" key="4">
    <source>
        <dbReference type="Proteomes" id="UP000012249"/>
    </source>
</evidence>
<evidence type="ECO:0000256" key="2">
    <source>
        <dbReference type="SAM" id="Phobius"/>
    </source>
</evidence>
<gene>
    <name evidence="3" type="ORF">LEP1GSC043_4086</name>
</gene>
<name>N1UBJ1_9LEPT</name>
<reference evidence="3 4" key="1">
    <citation type="submission" date="2013-02" db="EMBL/GenBank/DDBJ databases">
        <authorList>
            <person name="Harkins D.M."/>
            <person name="Durkin A.S."/>
            <person name="Brinkac L.M."/>
            <person name="Haft D.H."/>
            <person name="Selengut J.D."/>
            <person name="Sanka R."/>
            <person name="DePew J."/>
            <person name="Purushe J."/>
            <person name="Haake D.A."/>
            <person name="Matsunaga J."/>
            <person name="Vinetz J.M."/>
            <person name="Sutton G.G."/>
            <person name="Nierman W.C."/>
            <person name="Fouts D.E."/>
        </authorList>
    </citation>
    <scope>NUCLEOTIDE SEQUENCE [LARGE SCALE GENOMIC DNA]</scope>
    <source>
        <strain evidence="3 4">Ecochallenge</strain>
    </source>
</reference>
<dbReference type="Proteomes" id="UP000012249">
    <property type="component" value="Unassembled WGS sequence"/>
</dbReference>
<keyword evidence="2" id="KW-1133">Transmembrane helix</keyword>